<feature type="compositionally biased region" description="Polar residues" evidence="3">
    <location>
        <begin position="21"/>
        <end position="30"/>
    </location>
</feature>
<evidence type="ECO:0000256" key="1">
    <source>
        <dbReference type="ARBA" id="ARBA00006607"/>
    </source>
</evidence>
<protein>
    <submittedName>
        <fullName evidence="4">Uncharacterized protein</fullName>
    </submittedName>
</protein>
<dbReference type="SUPFAM" id="SSF54849">
    <property type="entry name" value="GroEL-intermediate domain like"/>
    <property type="match status" value="1"/>
</dbReference>
<keyword evidence="5" id="KW-1185">Reference proteome</keyword>
<dbReference type="Gene3D" id="3.30.260.10">
    <property type="entry name" value="TCP-1-like chaperonin intermediate domain"/>
    <property type="match status" value="1"/>
</dbReference>
<evidence type="ECO:0000313" key="5">
    <source>
        <dbReference type="Proteomes" id="UP001180020"/>
    </source>
</evidence>
<comment type="caution">
    <text evidence="4">The sequence shown here is derived from an EMBL/GenBank/DDBJ whole genome shotgun (WGS) entry which is preliminary data.</text>
</comment>
<dbReference type="SUPFAM" id="SSF52029">
    <property type="entry name" value="GroEL apical domain-like"/>
    <property type="match status" value="1"/>
</dbReference>
<sequence length="288" mass="32202">MRSGKLMRGSSKLARTRGITARSSSPTPSVQNRLSVSTLLHDLPNLLQGVILNDCLRYCIISGKKPSRAPASSEWISIRSIRLFHHIFRNPLKLGLVKDFIGWYNITNREREIGELIAKAMENVGKEGVITISDGKTLHNELEVVEGMKLDRGYISLEGMKLDRGYITPYFITNQKNKKCLITKELGMNLEKVEMDMFGTCKKVTVILDGADDKKSIEERYEQLRSAIELSTSDYDEEKLQERLAKLSGGGVVLKIPSLNELSHTARARTGPPKRSTKGRSGEKGEVP</sequence>
<evidence type="ECO:0000256" key="2">
    <source>
        <dbReference type="ARBA" id="ARBA00023186"/>
    </source>
</evidence>
<dbReference type="Proteomes" id="UP001180020">
    <property type="component" value="Unassembled WGS sequence"/>
</dbReference>
<dbReference type="EMBL" id="JAUJYO010000006">
    <property type="protein sequence ID" value="KAK1313498.1"/>
    <property type="molecule type" value="Genomic_DNA"/>
</dbReference>
<dbReference type="InterPro" id="IPR027410">
    <property type="entry name" value="TCP-1-like_intermed_sf"/>
</dbReference>
<dbReference type="PANTHER" id="PTHR45633">
    <property type="entry name" value="60 KDA HEAT SHOCK PROTEIN, MITOCHONDRIAL"/>
    <property type="match status" value="1"/>
</dbReference>
<feature type="region of interest" description="Disordered" evidence="3">
    <location>
        <begin position="262"/>
        <end position="288"/>
    </location>
</feature>
<gene>
    <name evidence="4" type="ORF">QJS10_CPA06g01537</name>
</gene>
<keyword evidence="2" id="KW-0143">Chaperone</keyword>
<dbReference type="GO" id="GO:0140662">
    <property type="term" value="F:ATP-dependent protein folding chaperone"/>
    <property type="evidence" value="ECO:0007669"/>
    <property type="project" value="InterPro"/>
</dbReference>
<evidence type="ECO:0000256" key="3">
    <source>
        <dbReference type="SAM" id="MobiDB-lite"/>
    </source>
</evidence>
<feature type="region of interest" description="Disordered" evidence="3">
    <location>
        <begin position="1"/>
        <end position="30"/>
    </location>
</feature>
<proteinExistence type="inferred from homology"/>
<name>A0AAV9EIZ5_ACOCL</name>
<evidence type="ECO:0000313" key="4">
    <source>
        <dbReference type="EMBL" id="KAK1313498.1"/>
    </source>
</evidence>
<dbReference type="InterPro" id="IPR027409">
    <property type="entry name" value="GroEL-like_apical_dom_sf"/>
</dbReference>
<dbReference type="Gene3D" id="3.50.7.10">
    <property type="entry name" value="GroEL"/>
    <property type="match status" value="3"/>
</dbReference>
<reference evidence="4" key="1">
    <citation type="journal article" date="2023" name="Nat. Commun.">
        <title>Diploid and tetraploid genomes of Acorus and the evolution of monocots.</title>
        <authorList>
            <person name="Ma L."/>
            <person name="Liu K.W."/>
            <person name="Li Z."/>
            <person name="Hsiao Y.Y."/>
            <person name="Qi Y."/>
            <person name="Fu T."/>
            <person name="Tang G.D."/>
            <person name="Zhang D."/>
            <person name="Sun W.H."/>
            <person name="Liu D.K."/>
            <person name="Li Y."/>
            <person name="Chen G.Z."/>
            <person name="Liu X.D."/>
            <person name="Liao X.Y."/>
            <person name="Jiang Y.T."/>
            <person name="Yu X."/>
            <person name="Hao Y."/>
            <person name="Huang J."/>
            <person name="Zhao X.W."/>
            <person name="Ke S."/>
            <person name="Chen Y.Y."/>
            <person name="Wu W.L."/>
            <person name="Hsu J.L."/>
            <person name="Lin Y.F."/>
            <person name="Huang M.D."/>
            <person name="Li C.Y."/>
            <person name="Huang L."/>
            <person name="Wang Z.W."/>
            <person name="Zhao X."/>
            <person name="Zhong W.Y."/>
            <person name="Peng D.H."/>
            <person name="Ahmad S."/>
            <person name="Lan S."/>
            <person name="Zhang J.S."/>
            <person name="Tsai W.C."/>
            <person name="Van de Peer Y."/>
            <person name="Liu Z.J."/>
        </authorList>
    </citation>
    <scope>NUCLEOTIDE SEQUENCE</scope>
    <source>
        <strain evidence="4">CP</strain>
    </source>
</reference>
<organism evidence="4 5">
    <name type="scientific">Acorus calamus</name>
    <name type="common">Sweet flag</name>
    <dbReference type="NCBI Taxonomy" id="4465"/>
    <lineage>
        <taxon>Eukaryota</taxon>
        <taxon>Viridiplantae</taxon>
        <taxon>Streptophyta</taxon>
        <taxon>Embryophyta</taxon>
        <taxon>Tracheophyta</taxon>
        <taxon>Spermatophyta</taxon>
        <taxon>Magnoliopsida</taxon>
        <taxon>Liliopsida</taxon>
        <taxon>Acoraceae</taxon>
        <taxon>Acorus</taxon>
    </lineage>
</organism>
<dbReference type="AlphaFoldDB" id="A0AAV9EIZ5"/>
<reference evidence="4" key="2">
    <citation type="submission" date="2023-06" db="EMBL/GenBank/DDBJ databases">
        <authorList>
            <person name="Ma L."/>
            <person name="Liu K.-W."/>
            <person name="Li Z."/>
            <person name="Hsiao Y.-Y."/>
            <person name="Qi Y."/>
            <person name="Fu T."/>
            <person name="Tang G."/>
            <person name="Zhang D."/>
            <person name="Sun W.-H."/>
            <person name="Liu D.-K."/>
            <person name="Li Y."/>
            <person name="Chen G.-Z."/>
            <person name="Liu X.-D."/>
            <person name="Liao X.-Y."/>
            <person name="Jiang Y.-T."/>
            <person name="Yu X."/>
            <person name="Hao Y."/>
            <person name="Huang J."/>
            <person name="Zhao X.-W."/>
            <person name="Ke S."/>
            <person name="Chen Y.-Y."/>
            <person name="Wu W.-L."/>
            <person name="Hsu J.-L."/>
            <person name="Lin Y.-F."/>
            <person name="Huang M.-D."/>
            <person name="Li C.-Y."/>
            <person name="Huang L."/>
            <person name="Wang Z.-W."/>
            <person name="Zhao X."/>
            <person name="Zhong W.-Y."/>
            <person name="Peng D.-H."/>
            <person name="Ahmad S."/>
            <person name="Lan S."/>
            <person name="Zhang J.-S."/>
            <person name="Tsai W.-C."/>
            <person name="Van De Peer Y."/>
            <person name="Liu Z.-J."/>
        </authorList>
    </citation>
    <scope>NUCLEOTIDE SEQUENCE</scope>
    <source>
        <strain evidence="4">CP</strain>
        <tissue evidence="4">Leaves</tissue>
    </source>
</reference>
<dbReference type="InterPro" id="IPR001844">
    <property type="entry name" value="Cpn60/GroEL"/>
</dbReference>
<dbReference type="GO" id="GO:0042026">
    <property type="term" value="P:protein refolding"/>
    <property type="evidence" value="ECO:0007669"/>
    <property type="project" value="InterPro"/>
</dbReference>
<comment type="similarity">
    <text evidence="1">Belongs to the chaperonin (HSP60) family.</text>
</comment>
<accession>A0AAV9EIZ5</accession>